<comment type="caution">
    <text evidence="2">The sequence shown here is derived from an EMBL/GenBank/DDBJ whole genome shotgun (WGS) entry which is preliminary data.</text>
</comment>
<dbReference type="Proteomes" id="UP001396898">
    <property type="component" value="Unassembled WGS sequence"/>
</dbReference>
<accession>A0ABR1ST10</accession>
<evidence type="ECO:0000313" key="3">
    <source>
        <dbReference type="Proteomes" id="UP001396898"/>
    </source>
</evidence>
<reference evidence="2 3" key="1">
    <citation type="submission" date="2023-01" db="EMBL/GenBank/DDBJ databases">
        <title>Analysis of 21 Apiospora genomes using comparative genomics revels a genus with tremendous synthesis potential of carbohydrate active enzymes and secondary metabolites.</title>
        <authorList>
            <person name="Sorensen T."/>
        </authorList>
    </citation>
    <scope>NUCLEOTIDE SEQUENCE [LARGE SCALE GENOMIC DNA]</scope>
    <source>
        <strain evidence="2 3">CBS 20057</strain>
    </source>
</reference>
<sequence length="72" mass="7408">MPAAGADTNAAMKRSNPSGKGTCNGTGCDYMFQSLRCKFGTSTKQAGAGDGKKCDVYNFGKGEAYALCPGRS</sequence>
<organism evidence="2 3">
    <name type="scientific">Apiospora marii</name>
    <dbReference type="NCBI Taxonomy" id="335849"/>
    <lineage>
        <taxon>Eukaryota</taxon>
        <taxon>Fungi</taxon>
        <taxon>Dikarya</taxon>
        <taxon>Ascomycota</taxon>
        <taxon>Pezizomycotina</taxon>
        <taxon>Sordariomycetes</taxon>
        <taxon>Xylariomycetidae</taxon>
        <taxon>Amphisphaeriales</taxon>
        <taxon>Apiosporaceae</taxon>
        <taxon>Apiospora</taxon>
    </lineage>
</organism>
<keyword evidence="3" id="KW-1185">Reference proteome</keyword>
<protein>
    <submittedName>
        <fullName evidence="2">Uncharacterized protein</fullName>
    </submittedName>
</protein>
<evidence type="ECO:0000256" key="1">
    <source>
        <dbReference type="SAM" id="MobiDB-lite"/>
    </source>
</evidence>
<gene>
    <name evidence="2" type="ORF">PG991_000803</name>
</gene>
<evidence type="ECO:0000313" key="2">
    <source>
        <dbReference type="EMBL" id="KAK8037457.1"/>
    </source>
</evidence>
<feature type="region of interest" description="Disordered" evidence="1">
    <location>
        <begin position="1"/>
        <end position="23"/>
    </location>
</feature>
<proteinExistence type="predicted"/>
<dbReference type="EMBL" id="JAQQWI010000002">
    <property type="protein sequence ID" value="KAK8037457.1"/>
    <property type="molecule type" value="Genomic_DNA"/>
</dbReference>
<name>A0ABR1ST10_9PEZI</name>